<dbReference type="GO" id="GO:0106300">
    <property type="term" value="P:protein-DNA covalent cross-linking repair"/>
    <property type="evidence" value="ECO:0007669"/>
    <property type="project" value="InterPro"/>
</dbReference>
<dbReference type="Proteomes" id="UP000321168">
    <property type="component" value="Unassembled WGS sequence"/>
</dbReference>
<evidence type="ECO:0000256" key="6">
    <source>
        <dbReference type="ARBA" id="ARBA00023125"/>
    </source>
</evidence>
<keyword evidence="4 8" id="KW-0378">Hydrolase</keyword>
<dbReference type="PANTHER" id="PTHR13604">
    <property type="entry name" value="DC12-RELATED"/>
    <property type="match status" value="1"/>
</dbReference>
<dbReference type="Pfam" id="PF02586">
    <property type="entry name" value="SRAP"/>
    <property type="match status" value="1"/>
</dbReference>
<evidence type="ECO:0000256" key="2">
    <source>
        <dbReference type="ARBA" id="ARBA00022670"/>
    </source>
</evidence>
<dbReference type="GO" id="GO:0016829">
    <property type="term" value="F:lyase activity"/>
    <property type="evidence" value="ECO:0007669"/>
    <property type="project" value="UniProtKB-KW"/>
</dbReference>
<dbReference type="AlphaFoldDB" id="A0A5C6UZE2"/>
<gene>
    <name evidence="9" type="ORF">FRX97_07935</name>
</gene>
<dbReference type="Gene3D" id="3.90.1680.10">
    <property type="entry name" value="SOS response associated peptidase-like"/>
    <property type="match status" value="1"/>
</dbReference>
<dbReference type="SUPFAM" id="SSF143081">
    <property type="entry name" value="BB1717-like"/>
    <property type="match status" value="1"/>
</dbReference>
<dbReference type="EMBL" id="VORB01000006">
    <property type="protein sequence ID" value="TXC78637.1"/>
    <property type="molecule type" value="Genomic_DNA"/>
</dbReference>
<dbReference type="GO" id="GO:0008233">
    <property type="term" value="F:peptidase activity"/>
    <property type="evidence" value="ECO:0007669"/>
    <property type="project" value="UniProtKB-KW"/>
</dbReference>
<dbReference type="RefSeq" id="WP_147014664.1">
    <property type="nucleotide sequence ID" value="NZ_VORB01000006.1"/>
</dbReference>
<protein>
    <recommendedName>
        <fullName evidence="8">Abasic site processing protein</fullName>
        <ecNumber evidence="8">3.4.-.-</ecNumber>
    </recommendedName>
</protein>
<evidence type="ECO:0000256" key="4">
    <source>
        <dbReference type="ARBA" id="ARBA00022801"/>
    </source>
</evidence>
<evidence type="ECO:0000313" key="10">
    <source>
        <dbReference type="Proteomes" id="UP000321168"/>
    </source>
</evidence>
<sequence>MCYDVQTNLEAQLKRAKRLNDPKAIAEITEKLKPYTKNYFHAPGFAHPMLLIYGNDNPTEPAPATWGLIPSWVKSDADKLKLWNNTLNAKSETIFEKPAFRASAKQMRCIVPVVAFFEHHHKGGKSYPYRIFRKDGAPMHLAGLWSEWTNRETGEIVKSFSIVTTQANELLSTIHNNPKMNEARMPVILTEESENIWLDTATHGELDKEVKNLLNPYPSEEMDAYPVARLRGKEAVGNSEELTEKKYYPELEENQGSLF</sequence>
<dbReference type="InterPro" id="IPR003738">
    <property type="entry name" value="SRAP"/>
</dbReference>
<evidence type="ECO:0000256" key="5">
    <source>
        <dbReference type="ARBA" id="ARBA00023124"/>
    </source>
</evidence>
<dbReference type="GO" id="GO:0003697">
    <property type="term" value="F:single-stranded DNA binding"/>
    <property type="evidence" value="ECO:0007669"/>
    <property type="project" value="InterPro"/>
</dbReference>
<evidence type="ECO:0000256" key="8">
    <source>
        <dbReference type="RuleBase" id="RU364100"/>
    </source>
</evidence>
<proteinExistence type="inferred from homology"/>
<keyword evidence="2 8" id="KW-0645">Protease</keyword>
<evidence type="ECO:0000313" key="9">
    <source>
        <dbReference type="EMBL" id="TXC78637.1"/>
    </source>
</evidence>
<reference evidence="9 10" key="1">
    <citation type="submission" date="2019-08" db="EMBL/GenBank/DDBJ databases">
        <title>Genome of Luteibaculum oceani JCM 18817.</title>
        <authorList>
            <person name="Bowman J.P."/>
        </authorList>
    </citation>
    <scope>NUCLEOTIDE SEQUENCE [LARGE SCALE GENOMIC DNA]</scope>
    <source>
        <strain evidence="9 10">JCM 18817</strain>
    </source>
</reference>
<evidence type="ECO:0000256" key="3">
    <source>
        <dbReference type="ARBA" id="ARBA00022763"/>
    </source>
</evidence>
<comment type="similarity">
    <text evidence="1 8">Belongs to the SOS response-associated peptidase family.</text>
</comment>
<dbReference type="GO" id="GO:0006508">
    <property type="term" value="P:proteolysis"/>
    <property type="evidence" value="ECO:0007669"/>
    <property type="project" value="UniProtKB-KW"/>
</dbReference>
<dbReference type="InterPro" id="IPR036590">
    <property type="entry name" value="SRAP-like"/>
</dbReference>
<keyword evidence="3" id="KW-0227">DNA damage</keyword>
<dbReference type="PANTHER" id="PTHR13604:SF0">
    <property type="entry name" value="ABASIC SITE PROCESSING PROTEIN HMCES"/>
    <property type="match status" value="1"/>
</dbReference>
<evidence type="ECO:0000256" key="7">
    <source>
        <dbReference type="ARBA" id="ARBA00023239"/>
    </source>
</evidence>
<keyword evidence="7" id="KW-0456">Lyase</keyword>
<keyword evidence="5" id="KW-0190">Covalent protein-DNA linkage</keyword>
<evidence type="ECO:0000256" key="1">
    <source>
        <dbReference type="ARBA" id="ARBA00008136"/>
    </source>
</evidence>
<dbReference type="OrthoDB" id="9782620at2"/>
<accession>A0A5C6UZE2</accession>
<organism evidence="9 10">
    <name type="scientific">Luteibaculum oceani</name>
    <dbReference type="NCBI Taxonomy" id="1294296"/>
    <lineage>
        <taxon>Bacteria</taxon>
        <taxon>Pseudomonadati</taxon>
        <taxon>Bacteroidota</taxon>
        <taxon>Flavobacteriia</taxon>
        <taxon>Flavobacteriales</taxon>
        <taxon>Luteibaculaceae</taxon>
        <taxon>Luteibaculum</taxon>
    </lineage>
</organism>
<name>A0A5C6UZE2_9FLAO</name>
<comment type="caution">
    <text evidence="9">The sequence shown here is derived from an EMBL/GenBank/DDBJ whole genome shotgun (WGS) entry which is preliminary data.</text>
</comment>
<keyword evidence="6" id="KW-0238">DNA-binding</keyword>
<dbReference type="EC" id="3.4.-.-" evidence="8"/>
<keyword evidence="10" id="KW-1185">Reference proteome</keyword>